<name>A0A9C6WIL6_DROAB</name>
<accession>A0A9C6WIL6</accession>
<dbReference type="InterPro" id="IPR011009">
    <property type="entry name" value="Kinase-like_dom_sf"/>
</dbReference>
<evidence type="ECO:0000259" key="1">
    <source>
        <dbReference type="SMART" id="SM00587"/>
    </source>
</evidence>
<gene>
    <name evidence="3" type="primary">LOC117575844</name>
</gene>
<dbReference type="Proteomes" id="UP000515160">
    <property type="component" value="Chromosome 2R"/>
</dbReference>
<dbReference type="Gene3D" id="3.90.1200.10">
    <property type="match status" value="1"/>
</dbReference>
<dbReference type="PANTHER" id="PTHR11012:SF12">
    <property type="entry name" value="CHK KINASE-LIKE DOMAIN-CONTAINING PROTEIN-RELATED"/>
    <property type="match status" value="1"/>
</dbReference>
<dbReference type="Pfam" id="PF02958">
    <property type="entry name" value="EcKL"/>
    <property type="match status" value="1"/>
</dbReference>
<dbReference type="SMART" id="SM00587">
    <property type="entry name" value="CHK"/>
    <property type="match status" value="1"/>
</dbReference>
<dbReference type="InterPro" id="IPR004119">
    <property type="entry name" value="EcKL"/>
</dbReference>
<dbReference type="RefSeq" id="XP_051863789.1">
    <property type="nucleotide sequence ID" value="XM_052007829.1"/>
</dbReference>
<feature type="domain" description="CHK kinase-like" evidence="1">
    <location>
        <begin position="156"/>
        <end position="345"/>
    </location>
</feature>
<keyword evidence="2" id="KW-1185">Reference proteome</keyword>
<dbReference type="InterPro" id="IPR015897">
    <property type="entry name" value="CHK_kinase-like"/>
</dbReference>
<dbReference type="SUPFAM" id="SSF56112">
    <property type="entry name" value="Protein kinase-like (PK-like)"/>
    <property type="match status" value="1"/>
</dbReference>
<reference evidence="3" key="1">
    <citation type="submission" date="2025-08" db="UniProtKB">
        <authorList>
            <consortium name="RefSeq"/>
        </authorList>
    </citation>
    <scope>IDENTIFICATION</scope>
    <source>
        <strain evidence="3">15112-1751.03</strain>
        <tissue evidence="3">Whole Adult</tissue>
    </source>
</reference>
<dbReference type="PANTHER" id="PTHR11012">
    <property type="entry name" value="PROTEIN KINASE-LIKE DOMAIN-CONTAINING"/>
    <property type="match status" value="1"/>
</dbReference>
<organism evidence="2 3">
    <name type="scientific">Drosophila albomicans</name>
    <name type="common">Fruit fly</name>
    <dbReference type="NCBI Taxonomy" id="7291"/>
    <lineage>
        <taxon>Eukaryota</taxon>
        <taxon>Metazoa</taxon>
        <taxon>Ecdysozoa</taxon>
        <taxon>Arthropoda</taxon>
        <taxon>Hexapoda</taxon>
        <taxon>Insecta</taxon>
        <taxon>Pterygota</taxon>
        <taxon>Neoptera</taxon>
        <taxon>Endopterygota</taxon>
        <taxon>Diptera</taxon>
        <taxon>Brachycera</taxon>
        <taxon>Muscomorpha</taxon>
        <taxon>Ephydroidea</taxon>
        <taxon>Drosophilidae</taxon>
        <taxon>Drosophila</taxon>
    </lineage>
</organism>
<proteinExistence type="predicted"/>
<evidence type="ECO:0000313" key="3">
    <source>
        <dbReference type="RefSeq" id="XP_051863789.1"/>
    </source>
</evidence>
<dbReference type="OrthoDB" id="8250698at2759"/>
<protein>
    <submittedName>
        <fullName evidence="3">Uncharacterized protein LOC117575844</fullName>
    </submittedName>
</protein>
<sequence length="423" mass="49513">MFEFSNIPRCKYKRLSLTIMSSQFNPDELEALEWLNTEYFTQILIKYENAPELIINNLKLSPASAQGDHYASVMFRAFVEYTTSNGSCSKSLILKTMPEQGGRKKEMVDDSHIFHTEIAMYTEVLPKFEAILRSVGDITSLNVPCIYHSLEPRQVMVFDDLVPQGYQVIRDRSANIEEINAALEKLAKWHAISQKMITEEPQLFDNLRYNLSTLPNFLNQSFLTSALPNFIYMLNEVESLQKYKKHFEAMRGHLIQRWADSLGEYRKNPQKNAYYVLCHGDFHIRNLMFKNNSCMFIDFQLSHVGPLVNDFLYAMYMFFGPDERGKLRDELISHYLKTFADTLQKIGSVKKGPSFQEFLSQLIDNKYNELMLLTTFLPIQIASRKNAIDPFRRRTSMYKDKDYQDEVEFHLERMQKMGYFNGD</sequence>
<dbReference type="GeneID" id="117575844"/>
<evidence type="ECO:0000313" key="2">
    <source>
        <dbReference type="Proteomes" id="UP000515160"/>
    </source>
</evidence>
<dbReference type="AlphaFoldDB" id="A0A9C6WIL6"/>